<dbReference type="PROSITE" id="PS50082">
    <property type="entry name" value="WD_REPEATS_2"/>
    <property type="match status" value="2"/>
</dbReference>
<dbReference type="Proteomes" id="UP000807469">
    <property type="component" value="Unassembled WGS sequence"/>
</dbReference>
<organism evidence="5 6">
    <name type="scientific">Pholiota conissans</name>
    <dbReference type="NCBI Taxonomy" id="109636"/>
    <lineage>
        <taxon>Eukaryota</taxon>
        <taxon>Fungi</taxon>
        <taxon>Dikarya</taxon>
        <taxon>Basidiomycota</taxon>
        <taxon>Agaricomycotina</taxon>
        <taxon>Agaricomycetes</taxon>
        <taxon>Agaricomycetidae</taxon>
        <taxon>Agaricales</taxon>
        <taxon>Agaricineae</taxon>
        <taxon>Strophariaceae</taxon>
        <taxon>Pholiota</taxon>
    </lineage>
</organism>
<sequence length="402" mass="44950">MSTDNFVVAEAQLLIEEARKDKAERIKALGEPIQLPGKPLAIEIRNNVAWIADNTNVIRKTNLESGKILQIYKGHTGPVTSIAFCDRRPGSGDQEIIVSGSWDNSIKLWDTKTKEVISTTPKAHGDFVKSLHVFPTLRLLISGSADKIVRFWDLSTLECSDPLKSLGFISSHTRPVECLDGETLSETSAILYTGDTMGVIKVWDLQLADARWKATLIKTINNHRTRINELRYGHGHLWTASSDETAQILPQVPVDPTDKSIKSPKPLEHPMAVRAILPLTLTTLGEPYLLTAAGDVLRTFEVSELDDPQLLSLLDAHAHDITAIRLWIRQTVDENGQKLIEPWIVTTSLDKTLRKWKLTELLQPPKPETNAPKVEETKPEIKASALTEEEERELAEFMDDNE</sequence>
<gene>
    <name evidence="5" type="ORF">BDN70DRAFT_886595</name>
</gene>
<evidence type="ECO:0000313" key="6">
    <source>
        <dbReference type="Proteomes" id="UP000807469"/>
    </source>
</evidence>
<dbReference type="PRINTS" id="PR00320">
    <property type="entry name" value="GPROTEINBRPT"/>
</dbReference>
<evidence type="ECO:0000256" key="2">
    <source>
        <dbReference type="ARBA" id="ARBA00022737"/>
    </source>
</evidence>
<reference evidence="5" key="1">
    <citation type="submission" date="2020-11" db="EMBL/GenBank/DDBJ databases">
        <authorList>
            <consortium name="DOE Joint Genome Institute"/>
            <person name="Ahrendt S."/>
            <person name="Riley R."/>
            <person name="Andreopoulos W."/>
            <person name="Labutti K."/>
            <person name="Pangilinan J."/>
            <person name="Ruiz-Duenas F.J."/>
            <person name="Barrasa J.M."/>
            <person name="Sanchez-Garcia M."/>
            <person name="Camarero S."/>
            <person name="Miyauchi S."/>
            <person name="Serrano A."/>
            <person name="Linde D."/>
            <person name="Babiker R."/>
            <person name="Drula E."/>
            <person name="Ayuso-Fernandez I."/>
            <person name="Pacheco R."/>
            <person name="Padilla G."/>
            <person name="Ferreira P."/>
            <person name="Barriuso J."/>
            <person name="Kellner H."/>
            <person name="Castanera R."/>
            <person name="Alfaro M."/>
            <person name="Ramirez L."/>
            <person name="Pisabarro A.G."/>
            <person name="Kuo A."/>
            <person name="Tritt A."/>
            <person name="Lipzen A."/>
            <person name="He G."/>
            <person name="Yan M."/>
            <person name="Ng V."/>
            <person name="Cullen D."/>
            <person name="Martin F."/>
            <person name="Rosso M.-N."/>
            <person name="Henrissat B."/>
            <person name="Hibbett D."/>
            <person name="Martinez A.T."/>
            <person name="Grigoriev I.V."/>
        </authorList>
    </citation>
    <scope>NUCLEOTIDE SEQUENCE</scope>
    <source>
        <strain evidence="5">CIRM-BRFM 674</strain>
    </source>
</reference>
<accession>A0A9P5YSB3</accession>
<dbReference type="PANTHER" id="PTHR19848">
    <property type="entry name" value="WD40 REPEAT PROTEIN"/>
    <property type="match status" value="1"/>
</dbReference>
<dbReference type="SUPFAM" id="SSF50978">
    <property type="entry name" value="WD40 repeat-like"/>
    <property type="match status" value="1"/>
</dbReference>
<evidence type="ECO:0000256" key="4">
    <source>
        <dbReference type="SAM" id="MobiDB-lite"/>
    </source>
</evidence>
<dbReference type="InterPro" id="IPR001680">
    <property type="entry name" value="WD40_rpt"/>
</dbReference>
<dbReference type="PROSITE" id="PS00678">
    <property type="entry name" value="WD_REPEATS_1"/>
    <property type="match status" value="2"/>
</dbReference>
<dbReference type="PROSITE" id="PS50294">
    <property type="entry name" value="WD_REPEATS_REGION"/>
    <property type="match status" value="2"/>
</dbReference>
<feature type="repeat" description="WD" evidence="3">
    <location>
        <begin position="72"/>
        <end position="119"/>
    </location>
</feature>
<dbReference type="InterPro" id="IPR020472">
    <property type="entry name" value="WD40_PAC1"/>
</dbReference>
<dbReference type="Gene3D" id="2.130.10.10">
    <property type="entry name" value="YVTN repeat-like/Quinoprotein amine dehydrogenase"/>
    <property type="match status" value="2"/>
</dbReference>
<keyword evidence="1 3" id="KW-0853">WD repeat</keyword>
<proteinExistence type="predicted"/>
<dbReference type="SMART" id="SM00320">
    <property type="entry name" value="WD40"/>
    <property type="match status" value="5"/>
</dbReference>
<dbReference type="EMBL" id="MU155499">
    <property type="protein sequence ID" value="KAF9472775.1"/>
    <property type="molecule type" value="Genomic_DNA"/>
</dbReference>
<evidence type="ECO:0000313" key="5">
    <source>
        <dbReference type="EMBL" id="KAF9472775.1"/>
    </source>
</evidence>
<dbReference type="Pfam" id="PF00400">
    <property type="entry name" value="WD40"/>
    <property type="match status" value="2"/>
</dbReference>
<evidence type="ECO:0000256" key="3">
    <source>
        <dbReference type="PROSITE-ProRule" id="PRU00221"/>
    </source>
</evidence>
<evidence type="ECO:0000256" key="1">
    <source>
        <dbReference type="ARBA" id="ARBA00022574"/>
    </source>
</evidence>
<feature type="region of interest" description="Disordered" evidence="4">
    <location>
        <begin position="363"/>
        <end position="402"/>
    </location>
</feature>
<feature type="compositionally biased region" description="Acidic residues" evidence="4">
    <location>
        <begin position="387"/>
        <end position="402"/>
    </location>
</feature>
<protein>
    <submittedName>
        <fullName evidence="5">WD40 repeat-like protein</fullName>
    </submittedName>
</protein>
<comment type="caution">
    <text evidence="5">The sequence shown here is derived from an EMBL/GenBank/DDBJ whole genome shotgun (WGS) entry which is preliminary data.</text>
</comment>
<name>A0A9P5YSB3_9AGAR</name>
<feature type="repeat" description="WD" evidence="3">
    <location>
        <begin position="121"/>
        <end position="156"/>
    </location>
</feature>
<keyword evidence="2" id="KW-0677">Repeat</keyword>
<dbReference type="InterPro" id="IPR019775">
    <property type="entry name" value="WD40_repeat_CS"/>
</dbReference>
<dbReference type="AlphaFoldDB" id="A0A9P5YSB3"/>
<keyword evidence="6" id="KW-1185">Reference proteome</keyword>
<dbReference type="InterPro" id="IPR036322">
    <property type="entry name" value="WD40_repeat_dom_sf"/>
</dbReference>
<dbReference type="PANTHER" id="PTHR19848:SF8">
    <property type="entry name" value="F-BOX AND WD REPEAT DOMAIN CONTAINING 7"/>
    <property type="match status" value="1"/>
</dbReference>
<dbReference type="InterPro" id="IPR015943">
    <property type="entry name" value="WD40/YVTN_repeat-like_dom_sf"/>
</dbReference>
<dbReference type="OrthoDB" id="6262491at2759"/>